<dbReference type="InterPro" id="IPR036568">
    <property type="entry name" value="GGCT-like_sf"/>
</dbReference>
<dbReference type="Proteomes" id="UP000306340">
    <property type="component" value="Unassembled WGS sequence"/>
</dbReference>
<dbReference type="RefSeq" id="WP_169311021.1">
    <property type="nucleotide sequence ID" value="NZ_SWAU01000347.1"/>
</dbReference>
<evidence type="ECO:0000313" key="2">
    <source>
        <dbReference type="Proteomes" id="UP000306340"/>
    </source>
</evidence>
<dbReference type="GO" id="GO:0016740">
    <property type="term" value="F:transferase activity"/>
    <property type="evidence" value="ECO:0007669"/>
    <property type="project" value="UniProtKB-KW"/>
</dbReference>
<evidence type="ECO:0000313" key="1">
    <source>
        <dbReference type="EMBL" id="TKA94476.1"/>
    </source>
</evidence>
<gene>
    <name evidence="1" type="ORF">FAZ78_22160</name>
</gene>
<feature type="non-terminal residue" evidence="1">
    <location>
        <position position="146"/>
    </location>
</feature>
<organism evidence="1 2">
    <name type="scientific">Cereibacter changlensis</name>
    <dbReference type="NCBI Taxonomy" id="402884"/>
    <lineage>
        <taxon>Bacteria</taxon>
        <taxon>Pseudomonadati</taxon>
        <taxon>Pseudomonadota</taxon>
        <taxon>Alphaproteobacteria</taxon>
        <taxon>Rhodobacterales</taxon>
        <taxon>Paracoccaceae</taxon>
        <taxon>Cereibacter</taxon>
    </lineage>
</organism>
<proteinExistence type="predicted"/>
<name>A0A4U0YVD0_9RHOB</name>
<protein>
    <submittedName>
        <fullName evidence="1">Gamma-glutamylcyclotransferase</fullName>
    </submittedName>
</protein>
<dbReference type="Gene3D" id="3.10.490.10">
    <property type="entry name" value="Gamma-glutamyl cyclotransferase-like"/>
    <property type="match status" value="1"/>
</dbReference>
<keyword evidence="1" id="KW-0808">Transferase</keyword>
<accession>A0A4U0YVD0</accession>
<dbReference type="SUPFAM" id="SSF110857">
    <property type="entry name" value="Gamma-glutamyl cyclotransferase-like"/>
    <property type="match status" value="1"/>
</dbReference>
<comment type="caution">
    <text evidence="1">The sequence shown here is derived from an EMBL/GenBank/DDBJ whole genome shotgun (WGS) entry which is preliminary data.</text>
</comment>
<sequence length="146" mass="15376">MGKPEVALNDMEQVFLYGPLCDDRLRAAVLGCDRAGTPALLADHVLRGEGAVATLTPHPGGSVEALALALDAGALERLDFYQRVCGLEPMAVAAGRSWGGGEGPLWDAEAWGEVWAATVRATAGDVMRLFGQAEVAAVRARYPLML</sequence>
<dbReference type="AlphaFoldDB" id="A0A4U0YVD0"/>
<dbReference type="EMBL" id="SWAU01000347">
    <property type="protein sequence ID" value="TKA94476.1"/>
    <property type="molecule type" value="Genomic_DNA"/>
</dbReference>
<reference evidence="1 2" key="1">
    <citation type="submission" date="2019-04" db="EMBL/GenBank/DDBJ databases">
        <title>Crypto-aerobic microbial life in anoxic (sulfidic) marine sediments.</title>
        <authorList>
            <person name="Bhattacharya S."/>
            <person name="Roy C."/>
            <person name="Mondal N."/>
            <person name="Sarkar J."/>
            <person name="Mandal S."/>
            <person name="Rameez M.J."/>
            <person name="Ghosh W."/>
        </authorList>
    </citation>
    <scope>NUCLEOTIDE SEQUENCE [LARGE SCALE GENOMIC DNA]</scope>
    <source>
        <strain evidence="1 2">SBBC</strain>
    </source>
</reference>
<dbReference type="CDD" id="cd06661">
    <property type="entry name" value="GGCT_like"/>
    <property type="match status" value="1"/>
</dbReference>
<dbReference type="InterPro" id="IPR013024">
    <property type="entry name" value="GGCT-like"/>
</dbReference>